<dbReference type="STRING" id="106549.A0A540MJF2"/>
<reference evidence="1 2" key="1">
    <citation type="journal article" date="2019" name="G3 (Bethesda)">
        <title>Sequencing of a Wild Apple (Malus baccata) Genome Unravels the Differences Between Cultivated and Wild Apple Species Regarding Disease Resistance and Cold Tolerance.</title>
        <authorList>
            <person name="Chen X."/>
        </authorList>
    </citation>
    <scope>NUCLEOTIDE SEQUENCE [LARGE SCALE GENOMIC DNA]</scope>
    <source>
        <strain evidence="2">cv. Shandingzi</strain>
        <tissue evidence="1">Leaves</tissue>
    </source>
</reference>
<comment type="caution">
    <text evidence="1">The sequence shown here is derived from an EMBL/GenBank/DDBJ whole genome shotgun (WGS) entry which is preliminary data.</text>
</comment>
<sequence>MYTCKQIVPTSKRLNDVTKYCQALRITFMHSLPNFSAEVHSPDQEVVIALASNVGDRLCIISVKPCG</sequence>
<proteinExistence type="predicted"/>
<dbReference type="Proteomes" id="UP000315295">
    <property type="component" value="Unassembled WGS sequence"/>
</dbReference>
<protein>
    <submittedName>
        <fullName evidence="1">Uncharacterized protein</fullName>
    </submittedName>
</protein>
<gene>
    <name evidence="1" type="ORF">C1H46_015544</name>
</gene>
<accession>A0A540MJF2</accession>
<name>A0A540MJF2_MALBA</name>
<evidence type="ECO:0000313" key="2">
    <source>
        <dbReference type="Proteomes" id="UP000315295"/>
    </source>
</evidence>
<organism evidence="1 2">
    <name type="scientific">Malus baccata</name>
    <name type="common">Siberian crab apple</name>
    <name type="synonym">Pyrus baccata</name>
    <dbReference type="NCBI Taxonomy" id="106549"/>
    <lineage>
        <taxon>Eukaryota</taxon>
        <taxon>Viridiplantae</taxon>
        <taxon>Streptophyta</taxon>
        <taxon>Embryophyta</taxon>
        <taxon>Tracheophyta</taxon>
        <taxon>Spermatophyta</taxon>
        <taxon>Magnoliopsida</taxon>
        <taxon>eudicotyledons</taxon>
        <taxon>Gunneridae</taxon>
        <taxon>Pentapetalae</taxon>
        <taxon>rosids</taxon>
        <taxon>fabids</taxon>
        <taxon>Rosales</taxon>
        <taxon>Rosaceae</taxon>
        <taxon>Amygdaloideae</taxon>
        <taxon>Maleae</taxon>
        <taxon>Malus</taxon>
    </lineage>
</organism>
<dbReference type="AlphaFoldDB" id="A0A540MJF2"/>
<keyword evidence="2" id="KW-1185">Reference proteome</keyword>
<evidence type="ECO:0000313" key="1">
    <source>
        <dbReference type="EMBL" id="TQD98901.1"/>
    </source>
</evidence>
<dbReference type="EMBL" id="VIEB01000246">
    <property type="protein sequence ID" value="TQD98901.1"/>
    <property type="molecule type" value="Genomic_DNA"/>
</dbReference>